<feature type="non-terminal residue" evidence="1">
    <location>
        <position position="430"/>
    </location>
</feature>
<dbReference type="AlphaFoldDB" id="A0A2R6NRB7"/>
<dbReference type="Proteomes" id="UP000186601">
    <property type="component" value="Unassembled WGS sequence"/>
</dbReference>
<dbReference type="PANTHER" id="PTHR31912">
    <property type="entry name" value="IP13529P"/>
    <property type="match status" value="1"/>
</dbReference>
<proteinExistence type="predicted"/>
<dbReference type="OrthoDB" id="2791548at2759"/>
<gene>
    <name evidence="1" type="ORF">PHLCEN_2v9241</name>
</gene>
<protein>
    <submittedName>
        <fullName evidence="1">Uncharacterized protein</fullName>
    </submittedName>
</protein>
<dbReference type="EMBL" id="MLYV02000911">
    <property type="protein sequence ID" value="PSR75254.1"/>
    <property type="molecule type" value="Genomic_DNA"/>
</dbReference>
<dbReference type="PANTHER" id="PTHR31912:SF34">
    <property type="entry name" value="NOTOCHORD-RELATED PROTEIN"/>
    <property type="match status" value="1"/>
</dbReference>
<evidence type="ECO:0000313" key="2">
    <source>
        <dbReference type="Proteomes" id="UP000186601"/>
    </source>
</evidence>
<accession>A0A2R6NRB7</accession>
<comment type="caution">
    <text evidence="1">The sequence shown here is derived from an EMBL/GenBank/DDBJ whole genome shotgun (WGS) entry which is preliminary data.</text>
</comment>
<organism evidence="1 2">
    <name type="scientific">Hermanssonia centrifuga</name>
    <dbReference type="NCBI Taxonomy" id="98765"/>
    <lineage>
        <taxon>Eukaryota</taxon>
        <taxon>Fungi</taxon>
        <taxon>Dikarya</taxon>
        <taxon>Basidiomycota</taxon>
        <taxon>Agaricomycotina</taxon>
        <taxon>Agaricomycetes</taxon>
        <taxon>Polyporales</taxon>
        <taxon>Meruliaceae</taxon>
        <taxon>Hermanssonia</taxon>
    </lineage>
</organism>
<dbReference type="STRING" id="98765.A0A2R6NRB7"/>
<sequence length="430" mass="48556">MSALRSKLRPGDHFNPLLGISGINVHNDTTVELLHTYALGVDKYLWHDTNSKWNGDTDGVYAARLRSTSIDGLSIPPIRGDYLIQYKNNLIGKHFKTLQQVGVFHLYGGLCPPVIFDLWKATGELGAMLWYHNIKDMRQYLADLQILIDNLLDVWAVIDPRKIFLKTKLHVLLHAIQDIPEHGPLVLYSTEIFECWNAIFRFCSILSNHHAPSRDIALSLAGMERFKHHVSGGWWKNNAGEYVRGGEKVRAFLNNNPQLQRRLGWVDTSQIVSGSVKPLPRREQTLTVWTSALSALADSDIPPMPSLADPSAAVEQRSSTLELFPVDPCITYLPKDGEDARVWLHCKYLVSQSKDICRPKSWIFFREEGRKSTATGRVVEILSRNRLTRSVDGSAIAIVEPFTISEVVDPYYNMLLMTRSSGSAINVRPE</sequence>
<reference evidence="1 2" key="1">
    <citation type="submission" date="2018-02" db="EMBL/GenBank/DDBJ databases">
        <title>Genome sequence of the basidiomycete white-rot fungus Phlebia centrifuga.</title>
        <authorList>
            <person name="Granchi Z."/>
            <person name="Peng M."/>
            <person name="de Vries R.P."/>
            <person name="Hilden K."/>
            <person name="Makela M.R."/>
            <person name="Grigoriev I."/>
            <person name="Riley R."/>
        </authorList>
    </citation>
    <scope>NUCLEOTIDE SEQUENCE [LARGE SCALE GENOMIC DNA]</scope>
    <source>
        <strain evidence="1 2">FBCC195</strain>
    </source>
</reference>
<name>A0A2R6NRB7_9APHY</name>
<evidence type="ECO:0000313" key="1">
    <source>
        <dbReference type="EMBL" id="PSR75254.1"/>
    </source>
</evidence>
<keyword evidence="2" id="KW-1185">Reference proteome</keyword>